<organism evidence="1 2">
    <name type="scientific">Actinoplanes oblitus</name>
    <dbReference type="NCBI Taxonomy" id="3040509"/>
    <lineage>
        <taxon>Bacteria</taxon>
        <taxon>Bacillati</taxon>
        <taxon>Actinomycetota</taxon>
        <taxon>Actinomycetes</taxon>
        <taxon>Micromonosporales</taxon>
        <taxon>Micromonosporaceae</taxon>
        <taxon>Actinoplanes</taxon>
    </lineage>
</organism>
<evidence type="ECO:0000313" key="1">
    <source>
        <dbReference type="EMBL" id="WIM96425.1"/>
    </source>
</evidence>
<dbReference type="EMBL" id="CP126980">
    <property type="protein sequence ID" value="WIM96425.1"/>
    <property type="molecule type" value="Genomic_DNA"/>
</dbReference>
<name>A0ABY8WHV8_9ACTN</name>
<protein>
    <submittedName>
        <fullName evidence="1">T3SS effector HopA1 family protein</fullName>
    </submittedName>
</protein>
<dbReference type="Pfam" id="PF17914">
    <property type="entry name" value="HopA1"/>
    <property type="match status" value="1"/>
</dbReference>
<proteinExistence type="predicted"/>
<evidence type="ECO:0000313" key="2">
    <source>
        <dbReference type="Proteomes" id="UP001240150"/>
    </source>
</evidence>
<reference evidence="1 2" key="1">
    <citation type="submission" date="2023-06" db="EMBL/GenBank/DDBJ databases">
        <authorList>
            <person name="Yushchuk O."/>
            <person name="Binda E."/>
            <person name="Ruckert-Reed C."/>
            <person name="Fedorenko V."/>
            <person name="Kalinowski J."/>
            <person name="Marinelli F."/>
        </authorList>
    </citation>
    <scope>NUCLEOTIDE SEQUENCE [LARGE SCALE GENOMIC DNA]</scope>
    <source>
        <strain evidence="1 2">NRRL 3884</strain>
    </source>
</reference>
<accession>A0ABY8WHV8</accession>
<dbReference type="RefSeq" id="WP_284917707.1">
    <property type="nucleotide sequence ID" value="NZ_CP126980.1"/>
</dbReference>
<keyword evidence="2" id="KW-1185">Reference proteome</keyword>
<sequence length="335" mass="37186">MNHYRETYRRIASEVEIVDQDAFRHQTLGTLRPTREIDVEAGHPVVAHLWRFIYLHYYVADEDAALTLLGGSRISAGIAERENGPFVDRVAAARSGRRYADPGWRISGEAGSEWKATRDGLTLTVRRDEISGLDRVPQVGDEIAVLFPAERRYTNPGWYVAIGRAGLRREPAEPVVRFYFALDTADEAPGFLASIENVLNGANVPFHMKVVNDPAKMVRNDAVVLYMAAADGEIHYAALASVYARYRHAMRAAWPCFARRLEPGWGMAAEPTEATRQGLSYGQHRCVLVAEGLLRAWTAGTTTAEGRERAIIDRLAAAGVDPDAPYRDRPLVVIA</sequence>
<dbReference type="Proteomes" id="UP001240150">
    <property type="component" value="Chromosome"/>
</dbReference>
<dbReference type="InterPro" id="IPR040871">
    <property type="entry name" value="HopA1"/>
</dbReference>
<gene>
    <name evidence="1" type="ORF">ACTOB_008619</name>
</gene>